<name>A0A1G1XY90_9BACT</name>
<proteinExistence type="inferred from homology"/>
<reference evidence="4 5" key="1">
    <citation type="journal article" date="2016" name="Nat. Commun.">
        <title>Thousands of microbial genomes shed light on interconnected biogeochemical processes in an aquifer system.</title>
        <authorList>
            <person name="Anantharaman K."/>
            <person name="Brown C.T."/>
            <person name="Hug L.A."/>
            <person name="Sharon I."/>
            <person name="Castelle C.J."/>
            <person name="Probst A.J."/>
            <person name="Thomas B.C."/>
            <person name="Singh A."/>
            <person name="Wilkins M.J."/>
            <person name="Karaoz U."/>
            <person name="Brodie E.L."/>
            <person name="Williams K.H."/>
            <person name="Hubbard S.S."/>
            <person name="Banfield J.F."/>
        </authorList>
    </citation>
    <scope>NUCLEOTIDE SEQUENCE [LARGE SCALE GENOMIC DNA]</scope>
</reference>
<dbReference type="InterPro" id="IPR036413">
    <property type="entry name" value="YaeB-like_sf"/>
</dbReference>
<evidence type="ECO:0000313" key="5">
    <source>
        <dbReference type="Proteomes" id="UP000178930"/>
    </source>
</evidence>
<dbReference type="GO" id="GO:0008168">
    <property type="term" value="F:methyltransferase activity"/>
    <property type="evidence" value="ECO:0007669"/>
    <property type="project" value="UniProtKB-KW"/>
</dbReference>
<dbReference type="STRING" id="1797532.A2729_01820"/>
<comment type="similarity">
    <text evidence="2">Belongs to the tRNA methyltransferase O family.</text>
</comment>
<sequence length="145" mass="16579">MEIKIQPIGFAKNQEKRHTGGWREVMTDLVIEKQYQPALEGLDDYSHLVVIYWLHKVDSCELRHVPQSKHGIVPEVGIFACRCPARPNPIGLSTVEILKIKDNVITVKGLDVIDETPILDIKPYTPQYDFVADAKVPEWVDKLDY</sequence>
<dbReference type="InterPro" id="IPR040372">
    <property type="entry name" value="YaeB-like"/>
</dbReference>
<evidence type="ECO:0000259" key="3">
    <source>
        <dbReference type="PROSITE" id="PS51668"/>
    </source>
</evidence>
<dbReference type="CDD" id="cd09281">
    <property type="entry name" value="UPF0066"/>
    <property type="match status" value="1"/>
</dbReference>
<protein>
    <submittedName>
        <fullName evidence="4">tRNA (N6-threonylcarbamoyladenosine(37)-N6)-methyltransferase TrmO</fullName>
    </submittedName>
</protein>
<accession>A0A1G1XY90</accession>
<dbReference type="PANTHER" id="PTHR12818:SF0">
    <property type="entry name" value="TRNA (ADENINE(37)-N6)-METHYLTRANSFERASE"/>
    <property type="match status" value="1"/>
</dbReference>
<dbReference type="PROSITE" id="PS51668">
    <property type="entry name" value="TSAA_2"/>
    <property type="match status" value="1"/>
</dbReference>
<dbReference type="InterPro" id="IPR023370">
    <property type="entry name" value="TrmO-like_N"/>
</dbReference>
<dbReference type="AlphaFoldDB" id="A0A1G1XY90"/>
<dbReference type="SUPFAM" id="SSF118196">
    <property type="entry name" value="YaeB-like"/>
    <property type="match status" value="1"/>
</dbReference>
<feature type="domain" description="TsaA-like" evidence="3">
    <location>
        <begin position="5"/>
        <end position="133"/>
    </location>
</feature>
<dbReference type="EMBL" id="MHIB01000008">
    <property type="protein sequence ID" value="OGY44982.1"/>
    <property type="molecule type" value="Genomic_DNA"/>
</dbReference>
<evidence type="ECO:0000256" key="2">
    <source>
        <dbReference type="ARBA" id="ARBA00033753"/>
    </source>
</evidence>
<dbReference type="InterPro" id="IPR036414">
    <property type="entry name" value="YaeB_N_sf"/>
</dbReference>
<dbReference type="Gene3D" id="2.40.30.70">
    <property type="entry name" value="YaeB-like"/>
    <property type="match status" value="1"/>
</dbReference>
<dbReference type="PANTHER" id="PTHR12818">
    <property type="entry name" value="TRNA (ADENINE(37)-N6)-METHYLTRANSFERASE"/>
    <property type="match status" value="1"/>
</dbReference>
<comment type="caution">
    <text evidence="4">The sequence shown here is derived from an EMBL/GenBank/DDBJ whole genome shotgun (WGS) entry which is preliminary data.</text>
</comment>
<dbReference type="NCBIfam" id="TIGR00104">
    <property type="entry name" value="tRNA_TsaA"/>
    <property type="match status" value="1"/>
</dbReference>
<keyword evidence="1" id="KW-0949">S-adenosyl-L-methionine</keyword>
<keyword evidence="4" id="KW-0489">Methyltransferase</keyword>
<evidence type="ECO:0000313" key="4">
    <source>
        <dbReference type="EMBL" id="OGY44982.1"/>
    </source>
</evidence>
<organism evidence="4 5">
    <name type="scientific">Candidatus Buchananbacteria bacterium RIFCSPHIGHO2_01_FULL_39_14</name>
    <dbReference type="NCBI Taxonomy" id="1797532"/>
    <lineage>
        <taxon>Bacteria</taxon>
        <taxon>Candidatus Buchananiibacteriota</taxon>
    </lineage>
</organism>
<dbReference type="GO" id="GO:0032259">
    <property type="term" value="P:methylation"/>
    <property type="evidence" value="ECO:0007669"/>
    <property type="project" value="UniProtKB-KW"/>
</dbReference>
<dbReference type="Proteomes" id="UP000178930">
    <property type="component" value="Unassembled WGS sequence"/>
</dbReference>
<keyword evidence="4" id="KW-0808">Transferase</keyword>
<gene>
    <name evidence="4" type="ORF">A2729_01820</name>
</gene>
<evidence type="ECO:0000256" key="1">
    <source>
        <dbReference type="ARBA" id="ARBA00022691"/>
    </source>
</evidence>
<dbReference type="Pfam" id="PF01980">
    <property type="entry name" value="TrmO_N"/>
    <property type="match status" value="1"/>
</dbReference>